<keyword evidence="2" id="KW-1185">Reference proteome</keyword>
<proteinExistence type="predicted"/>
<comment type="caution">
    <text evidence="1">The sequence shown here is derived from an EMBL/GenBank/DDBJ whole genome shotgun (WGS) entry which is preliminary data.</text>
</comment>
<sequence>MFDISLFDYLCYPAGKGKIGASEAIMLDLHILKGYPFSEPQT</sequence>
<dbReference type="Proteomes" id="UP000017834">
    <property type="component" value="Unassembled WGS sequence"/>
</dbReference>
<accession>A0ABN0Q3F4</accession>
<organism evidence="1 2">
    <name type="scientific">Enterobacter cloacae S611</name>
    <dbReference type="NCBI Taxonomy" id="1399146"/>
    <lineage>
        <taxon>Bacteria</taxon>
        <taxon>Pseudomonadati</taxon>
        <taxon>Pseudomonadota</taxon>
        <taxon>Gammaproteobacteria</taxon>
        <taxon>Enterobacterales</taxon>
        <taxon>Enterobacteriaceae</taxon>
        <taxon>Enterobacter</taxon>
        <taxon>Enterobacter cloacae complex</taxon>
    </lineage>
</organism>
<gene>
    <name evidence="1" type="ORF">EDP2_188</name>
</gene>
<reference evidence="1 2" key="1">
    <citation type="journal article" date="2014" name="Genome Announc.">
        <title>Draft Genome Sequence of Enterobacter cloacae Strain S611.</title>
        <authorList>
            <person name="Wang D."/>
            <person name="Han C.S."/>
            <person name="Dichosa A.E."/>
            <person name="Gleasner C.D."/>
            <person name="Johnson S.L."/>
            <person name="Daligault H.E."/>
            <person name="Davenport K.W."/>
            <person name="Li P.E."/>
            <person name="Pierson E.A."/>
            <person name="Pierson L.S.III."/>
        </authorList>
    </citation>
    <scope>NUCLEOTIDE SEQUENCE [LARGE SCALE GENOMIC DNA]</scope>
    <source>
        <strain evidence="1 2">S611</strain>
    </source>
</reference>
<name>A0ABN0Q3F4_ENTCL</name>
<protein>
    <submittedName>
        <fullName evidence="1">Uncharacterized protein</fullName>
    </submittedName>
</protein>
<evidence type="ECO:0000313" key="1">
    <source>
        <dbReference type="EMBL" id="ESS56465.1"/>
    </source>
</evidence>
<dbReference type="EMBL" id="AXOM01000051">
    <property type="protein sequence ID" value="ESS56465.1"/>
    <property type="molecule type" value="Genomic_DNA"/>
</dbReference>
<evidence type="ECO:0000313" key="2">
    <source>
        <dbReference type="Proteomes" id="UP000017834"/>
    </source>
</evidence>